<evidence type="ECO:0000256" key="5">
    <source>
        <dbReference type="SAM" id="MobiDB-lite"/>
    </source>
</evidence>
<keyword evidence="2" id="KW-0813">Transport</keyword>
<dbReference type="KEGG" id="hgi:ABY42_17165"/>
<evidence type="ECO:0000256" key="2">
    <source>
        <dbReference type="ARBA" id="ARBA00022448"/>
    </source>
</evidence>
<dbReference type="PANTHER" id="PTHR42711">
    <property type="entry name" value="ABC TRANSPORTER ATP-BINDING PROTEIN"/>
    <property type="match status" value="1"/>
</dbReference>
<dbReference type="Gene3D" id="3.40.50.300">
    <property type="entry name" value="P-loop containing nucleotide triphosphate hydrolases"/>
    <property type="match status" value="1"/>
</dbReference>
<dbReference type="InterPro" id="IPR003593">
    <property type="entry name" value="AAA+_ATPase"/>
</dbReference>
<dbReference type="GeneID" id="25247718"/>
<dbReference type="AlphaFoldDB" id="A0A0K1IYZ7"/>
<sequence length="353" mass="38888">MLEEFNYSSLQSDGAVPPSEPGPIALSVSDLHKQYEGSDGRVTAVEQVDFDVERGTAVGLLGPNGAGKTTTIKSLLGLIVPTNGTVQIHGTDVHDEPERAYQHIGAMLEGARNVYWRLTVRENMRFFAALAGESTGQTERRQQELLEKFGLTDKADSTVRELSRGEKQKVSLACTLARDADVVLLDEPTLGLDVESSLELRKELRRLVTDQGTTLLLSSHDMDVIEDICDRVVVMNDGEVVTDQSVSDLLDVFDIQSYRIVVDGTLSQRVRQYLSAQFDADSFETRGDSTQFSVRVSGDEFYRLVDGLREVGCEIESFTSVEPDLEEIFIQLTNQSSEGSLGSGRPPQMDTQT</sequence>
<feature type="region of interest" description="Disordered" evidence="5">
    <location>
        <begin position="1"/>
        <end position="23"/>
    </location>
</feature>
<dbReference type="EMBL" id="CP011949">
    <property type="protein sequence ID" value="AKU09540.1"/>
    <property type="molecule type" value="Genomic_DNA"/>
</dbReference>
<gene>
    <name evidence="7" type="ORF">ABY42_17165</name>
</gene>
<evidence type="ECO:0000259" key="6">
    <source>
        <dbReference type="PROSITE" id="PS50893"/>
    </source>
</evidence>
<dbReference type="InterPro" id="IPR003439">
    <property type="entry name" value="ABC_transporter-like_ATP-bd"/>
</dbReference>
<evidence type="ECO:0000313" key="7">
    <source>
        <dbReference type="EMBL" id="AKU09540.1"/>
    </source>
</evidence>
<dbReference type="GO" id="GO:0005524">
    <property type="term" value="F:ATP binding"/>
    <property type="evidence" value="ECO:0007669"/>
    <property type="project" value="UniProtKB-KW"/>
</dbReference>
<dbReference type="GO" id="GO:0016887">
    <property type="term" value="F:ATP hydrolysis activity"/>
    <property type="evidence" value="ECO:0007669"/>
    <property type="project" value="InterPro"/>
</dbReference>
<keyword evidence="4" id="KW-0067">ATP-binding</keyword>
<dbReference type="SMART" id="SM00382">
    <property type="entry name" value="AAA"/>
    <property type="match status" value="1"/>
</dbReference>
<comment type="similarity">
    <text evidence="1">Belongs to the ABC transporter superfamily.</text>
</comment>
<keyword evidence="3" id="KW-0547">Nucleotide-binding</keyword>
<feature type="compositionally biased region" description="Polar residues" evidence="5">
    <location>
        <begin position="1"/>
        <end position="12"/>
    </location>
</feature>
<keyword evidence="7" id="KW-0614">Plasmid</keyword>
<dbReference type="PATRIC" id="fig|35746.4.peg.3753"/>
<dbReference type="PROSITE" id="PS50893">
    <property type="entry name" value="ABC_TRANSPORTER_2"/>
    <property type="match status" value="1"/>
</dbReference>
<evidence type="ECO:0000256" key="1">
    <source>
        <dbReference type="ARBA" id="ARBA00005417"/>
    </source>
</evidence>
<dbReference type="PANTHER" id="PTHR42711:SF5">
    <property type="entry name" value="ABC TRANSPORTER ATP-BINDING PROTEIN NATA"/>
    <property type="match status" value="1"/>
</dbReference>
<feature type="domain" description="ABC transporter" evidence="6">
    <location>
        <begin position="26"/>
        <end position="262"/>
    </location>
</feature>
<protein>
    <submittedName>
        <fullName evidence="7">ABC transporter</fullName>
    </submittedName>
</protein>
<accession>A0A0K1IYZ7</accession>
<dbReference type="CDD" id="cd03230">
    <property type="entry name" value="ABC_DR_subfamily_A"/>
    <property type="match status" value="1"/>
</dbReference>
<dbReference type="InterPro" id="IPR027417">
    <property type="entry name" value="P-loop_NTPase"/>
</dbReference>
<dbReference type="Pfam" id="PF00005">
    <property type="entry name" value="ABC_tran"/>
    <property type="match status" value="1"/>
</dbReference>
<evidence type="ECO:0000256" key="4">
    <source>
        <dbReference type="ARBA" id="ARBA00022840"/>
    </source>
</evidence>
<reference evidence="8" key="1">
    <citation type="journal article" date="2015" name="J. Biotechnol.">
        <title>Complete genome sequence of Haloferax gibbonsii strain ARA6, a potential producer of polyhydroxyalkanoates and halocins isolated from Araruama, Rio de Janeiro, Brasil.</title>
        <authorList>
            <person name="Pinto L.H."/>
            <person name="D'Alincourt Carvalho-Assef A.P."/>
            <person name="Vieira R.P."/>
            <person name="Clementino M.M."/>
            <person name="Albano R.M."/>
        </authorList>
    </citation>
    <scope>NUCLEOTIDE SEQUENCE [LARGE SCALE GENOMIC DNA]</scope>
    <source>
        <strain evidence="8">ARA6</strain>
        <plasmid evidence="8">Plasmid pHG2</plasmid>
    </source>
</reference>
<dbReference type="InterPro" id="IPR050763">
    <property type="entry name" value="ABC_transporter_ATP-binding"/>
</dbReference>
<organism evidence="7 8">
    <name type="scientific">Haloferax gibbonsii</name>
    <dbReference type="NCBI Taxonomy" id="35746"/>
    <lineage>
        <taxon>Archaea</taxon>
        <taxon>Methanobacteriati</taxon>
        <taxon>Methanobacteriota</taxon>
        <taxon>Stenosarchaea group</taxon>
        <taxon>Halobacteria</taxon>
        <taxon>Halobacteriales</taxon>
        <taxon>Haloferacaceae</taxon>
        <taxon>Haloferax</taxon>
    </lineage>
</organism>
<geneLocation type="plasmid" evidence="7 8">
    <name>pHG2</name>
</geneLocation>
<dbReference type="Proteomes" id="UP000066124">
    <property type="component" value="Plasmid pHG2"/>
</dbReference>
<proteinExistence type="inferred from homology"/>
<evidence type="ECO:0000256" key="3">
    <source>
        <dbReference type="ARBA" id="ARBA00022741"/>
    </source>
</evidence>
<dbReference type="RefSeq" id="WP_231608400.1">
    <property type="nucleotide sequence ID" value="NZ_CP011949.1"/>
</dbReference>
<evidence type="ECO:0000313" key="8">
    <source>
        <dbReference type="Proteomes" id="UP000066124"/>
    </source>
</evidence>
<dbReference type="SUPFAM" id="SSF52540">
    <property type="entry name" value="P-loop containing nucleoside triphosphate hydrolases"/>
    <property type="match status" value="1"/>
</dbReference>
<name>A0A0K1IYZ7_HALGI</name>